<keyword evidence="6" id="KW-0804">Transcription</keyword>
<feature type="compositionally biased region" description="Polar residues" evidence="8">
    <location>
        <begin position="1468"/>
        <end position="1494"/>
    </location>
</feature>
<feature type="compositionally biased region" description="Polar residues" evidence="8">
    <location>
        <begin position="65"/>
        <end position="74"/>
    </location>
</feature>
<feature type="compositionally biased region" description="Polar residues" evidence="8">
    <location>
        <begin position="86"/>
        <end position="120"/>
    </location>
</feature>
<dbReference type="Gene3D" id="3.30.40.10">
    <property type="entry name" value="Zinc/RING finger domain, C3HC4 (zinc finger)"/>
    <property type="match status" value="2"/>
</dbReference>
<dbReference type="SMART" id="SM00249">
    <property type="entry name" value="PHD"/>
    <property type="match status" value="2"/>
</dbReference>
<dbReference type="InterPro" id="IPR013083">
    <property type="entry name" value="Znf_RING/FYVE/PHD"/>
</dbReference>
<dbReference type="PANTHER" id="PTHR45838">
    <property type="entry name" value="HISTONE-LYSINE-N-METHYLTRANSFERASE 2 KMT2 FAMILY MEMBER"/>
    <property type="match status" value="1"/>
</dbReference>
<dbReference type="GO" id="GO:0035097">
    <property type="term" value="C:histone methyltransferase complex"/>
    <property type="evidence" value="ECO:0007669"/>
    <property type="project" value="TreeGrafter"/>
</dbReference>
<feature type="compositionally biased region" description="Polar residues" evidence="8">
    <location>
        <begin position="138"/>
        <end position="148"/>
    </location>
</feature>
<feature type="compositionally biased region" description="Polar residues" evidence="8">
    <location>
        <begin position="608"/>
        <end position="617"/>
    </location>
</feature>
<dbReference type="InterPro" id="IPR011011">
    <property type="entry name" value="Znf_FYVE_PHD"/>
</dbReference>
<evidence type="ECO:0000256" key="1">
    <source>
        <dbReference type="ARBA" id="ARBA00022723"/>
    </source>
</evidence>
<evidence type="ECO:0000256" key="8">
    <source>
        <dbReference type="SAM" id="MobiDB-lite"/>
    </source>
</evidence>
<accession>A0A9P8BVQ4</accession>
<sequence length="1742" mass="192149">MPPQRMQLDQTNSSTAFTTQPEQRPRRSTIHSTTRSHGPYREQRQRINSDLEADQDDEKPLPLDTFSSSSNSQPHRLHDSDGAASDQWNQHRPSGQSTGDSQDATPVSSPVFRTTGSTGKRSLQRPPPPRLPGHGRSQSDLNLESISPGLNRSVSSPLASPITATANSLTALTISSSGPYGVSGRDLSKITVPRERRATTTARPYSVCSTESLLTQDRMKNGFGVSHSTIHLNQLSDSEISSVHDHGTRGRGSKAKRSHVQPPPSPSLPTASQSSSSTKTPVGLKSPTMKPASQLRVTLYNLVSNGYLPAETLVVFREHSAIITAKGTLIPQMKEPDAMAIYPWLQDEYETPSAWATAMVKGGRTGKVAVNGWSAIKVPIHQDSELSKKYEGLGVAEASLDVFRKKYLAEMTDDGALAAADDTSSGRGGKDADSLDRKKRKRPLARSGEAAGLRVTTTGTRSYKGKTEPTRPRKRTVSDLSGMVSSDLLQDRQLRWEAAGVLFSMQDDLMSPTYDGFERRRTPYQPRWSRHKGIIPLESLERRRQEQESKRRHSSASRLSALRTLRPLSLVPVAIPLQLTSSMAHMEFCVLCGGSGSTPRSHRRHSNQSHQWSSAESTEPEVGDIKADRDVMRRCFDCGECYHMDCLPSDSPGDRDTSVLDESWRCPRCTTCRLCEKSVHEQPPASVSVGSPSSEAIPLVETDSIKALVCDHCHEFTHLQLLEEKGNVCPLCCTIYQDDDYETPMIFCDGCSHWVHVACDKGLEDRDYEELGEDSKQYICPSCIPTPIPSPALSSSSSILSTAHSNDESSWTGTCGHGLFGAASCFDCSKEMQAYNEDDWHIRSSKKKDDILDLLKAAKEISDSESRNTSPYTSYAPMFPTTHSRTMSTSLESVAEVAAAEALLTIFSGASTPISSTPYTSYPPSPFEPSFNGPYDRHYSVINSPNDHALLVGSMGYTPSSDQESTGSSRDRYGFPQEDYFNSRSYSRPTIPYHHIGQELELMSAQPKLPSRQEQAMEPGDVVMEEGRAGLQSPSYAVVLLPVTTRYWGVCFHSPYRAMAILDKTLTRLQHQGQSSNNAVVMDHKQRTILCSMHYREISTLNNLRSTAYALESSVPSSDCSAPSAHSNPLVPPVTLRTAWTGPYWIKNSLLALQNADAPESVVQETSIDGFRIGGLTIHTFGKFDSPESVYSETGLANDVDLEACYEMVSDKPLADLGPRDRVLALPLGFKCSRRIVLNEHRFCVTTAEVVQRRRQPQGSVETVVSTEAGDLAHPGSDELDTAWKIMMVFSGYGPPQDCEFFADSMQDAVDRIISFSSGDLDNEHQSSQQYGLYLHSADAFFGIDHPLVRNSIRAKKGEKEVASRMWTRYRQVRRAVDRQCSKGGCSNQSRRHQGRDSQEDDNSDWESTTAARVRLRTGSLLLRKRVSRIGIARGRDPSSSGAAELKDADIKETILVPGLLQELIKASTSTSSNNSPDGIAPTGSNKVALTKSHQQQERQDSLLEPEDEKTLPALEMNMEQLQTLRADQMKNVALFWNGRKMVSSQIRAVLTPVAQPSESPERQPLPAADGVDNDKEPSAQTPKGMEVDGTTQMHLYPGGSQAKQPSSTAVSLRLLPEAHGDVRVYTTCSFKSDEVIMEYTGEVVHPSIAVRRQESYQSQGRSCYMMWCEFQDAVIDATMRGGLARYIRNEHRHLRKQDNNPQQKRTVYARTVVGPGLQGPKVVICAAEPLETGTELILRYC</sequence>
<proteinExistence type="predicted"/>
<dbReference type="Gene3D" id="2.170.270.10">
    <property type="entry name" value="SET domain"/>
    <property type="match status" value="1"/>
</dbReference>
<dbReference type="OrthoDB" id="787137at2759"/>
<dbReference type="GO" id="GO:0008270">
    <property type="term" value="F:zinc ion binding"/>
    <property type="evidence" value="ECO:0007669"/>
    <property type="project" value="UniProtKB-KW"/>
</dbReference>
<reference evidence="10" key="1">
    <citation type="submission" date="2021-06" db="EMBL/GenBank/DDBJ databases">
        <title>Genome Sequence of Mortierella hyaline Strain SCG-10, a Cold-Adapted, Nitrate-Reducing Fungus Isolated from Soil in Minnesota, USA.</title>
        <authorList>
            <person name="Aldossari N."/>
        </authorList>
    </citation>
    <scope>NUCLEOTIDE SEQUENCE</scope>
    <source>
        <strain evidence="10">SCG-10</strain>
    </source>
</reference>
<keyword evidence="2 7" id="KW-0863">Zinc-finger</keyword>
<feature type="domain" description="PHD-type" evidence="9">
    <location>
        <begin position="586"/>
        <end position="672"/>
    </location>
</feature>
<feature type="compositionally biased region" description="Low complexity" evidence="8">
    <location>
        <begin position="268"/>
        <end position="281"/>
    </location>
</feature>
<dbReference type="EMBL" id="JAHRHY010000003">
    <property type="protein sequence ID" value="KAG9070734.1"/>
    <property type="molecule type" value="Genomic_DNA"/>
</dbReference>
<evidence type="ECO:0000256" key="6">
    <source>
        <dbReference type="ARBA" id="ARBA00023163"/>
    </source>
</evidence>
<feature type="compositionally biased region" description="Basic and acidic residues" evidence="8">
    <location>
        <begin position="39"/>
        <end position="49"/>
    </location>
</feature>
<keyword evidence="11" id="KW-1185">Reference proteome</keyword>
<evidence type="ECO:0000256" key="2">
    <source>
        <dbReference type="ARBA" id="ARBA00022771"/>
    </source>
</evidence>
<feature type="region of interest" description="Disordered" evidence="8">
    <location>
        <begin position="1381"/>
        <end position="1409"/>
    </location>
</feature>
<dbReference type="InterPro" id="IPR019787">
    <property type="entry name" value="Znf_PHD-finger"/>
</dbReference>
<evidence type="ECO:0000256" key="7">
    <source>
        <dbReference type="PROSITE-ProRule" id="PRU00146"/>
    </source>
</evidence>
<keyword evidence="3" id="KW-0862">Zinc</keyword>
<feature type="region of interest" description="Disordered" evidence="8">
    <location>
        <begin position="1468"/>
        <end position="1509"/>
    </location>
</feature>
<feature type="region of interest" description="Disordered" evidence="8">
    <location>
        <begin position="1554"/>
        <end position="1606"/>
    </location>
</feature>
<keyword evidence="1" id="KW-0479">Metal-binding</keyword>
<comment type="caution">
    <text evidence="10">The sequence shown here is derived from an EMBL/GenBank/DDBJ whole genome shotgun (WGS) entry which is preliminary data.</text>
</comment>
<evidence type="ECO:0000256" key="5">
    <source>
        <dbReference type="ARBA" id="ARBA00023015"/>
    </source>
</evidence>
<organism evidence="10 11">
    <name type="scientific">Linnemannia hyalina</name>
    <dbReference type="NCBI Taxonomy" id="64524"/>
    <lineage>
        <taxon>Eukaryota</taxon>
        <taxon>Fungi</taxon>
        <taxon>Fungi incertae sedis</taxon>
        <taxon>Mucoromycota</taxon>
        <taxon>Mortierellomycotina</taxon>
        <taxon>Mortierellomycetes</taxon>
        <taxon>Mortierellales</taxon>
        <taxon>Mortierellaceae</taxon>
        <taxon>Linnemannia</taxon>
    </lineage>
</organism>
<feature type="compositionally biased region" description="Polar residues" evidence="8">
    <location>
        <begin position="7"/>
        <end position="22"/>
    </location>
</feature>
<dbReference type="SUPFAM" id="SSF57903">
    <property type="entry name" value="FYVE/PHD zinc finger"/>
    <property type="match status" value="2"/>
</dbReference>
<dbReference type="SUPFAM" id="SSF82199">
    <property type="entry name" value="SET domain"/>
    <property type="match status" value="1"/>
</dbReference>
<evidence type="ECO:0000313" key="10">
    <source>
        <dbReference type="EMBL" id="KAG9070734.1"/>
    </source>
</evidence>
<dbReference type="CDD" id="cd15489">
    <property type="entry name" value="PHD_SF"/>
    <property type="match status" value="1"/>
</dbReference>
<dbReference type="InterPro" id="IPR001965">
    <property type="entry name" value="Znf_PHD"/>
</dbReference>
<gene>
    <name evidence="10" type="ORF">KI688_008274</name>
</gene>
<evidence type="ECO:0000259" key="9">
    <source>
        <dbReference type="PROSITE" id="PS50016"/>
    </source>
</evidence>
<keyword evidence="5" id="KW-0805">Transcription regulation</keyword>
<feature type="region of interest" description="Disordered" evidence="8">
    <location>
        <begin position="600"/>
        <end position="624"/>
    </location>
</feature>
<evidence type="ECO:0000256" key="4">
    <source>
        <dbReference type="ARBA" id="ARBA00022853"/>
    </source>
</evidence>
<feature type="region of interest" description="Disordered" evidence="8">
    <location>
        <begin position="236"/>
        <end position="288"/>
    </location>
</feature>
<dbReference type="GO" id="GO:0045893">
    <property type="term" value="P:positive regulation of DNA-templated transcription"/>
    <property type="evidence" value="ECO:0007669"/>
    <property type="project" value="TreeGrafter"/>
</dbReference>
<protein>
    <recommendedName>
        <fullName evidence="9">PHD-type domain-containing protein</fullName>
    </recommendedName>
</protein>
<dbReference type="Proteomes" id="UP000707451">
    <property type="component" value="Unassembled WGS sequence"/>
</dbReference>
<keyword evidence="4" id="KW-0156">Chromatin regulator</keyword>
<feature type="domain" description="PHD-type" evidence="9">
    <location>
        <begin position="726"/>
        <end position="786"/>
    </location>
</feature>
<dbReference type="PANTHER" id="PTHR45838:SF4">
    <property type="entry name" value="HISTONE-LYSINE N-METHYLTRANSFERASE TRITHORAX"/>
    <property type="match status" value="1"/>
</dbReference>
<feature type="region of interest" description="Disordered" evidence="8">
    <location>
        <begin position="539"/>
        <end position="558"/>
    </location>
</feature>
<name>A0A9P8BVQ4_9FUNG</name>
<feature type="region of interest" description="Disordered" evidence="8">
    <location>
        <begin position="418"/>
        <end position="482"/>
    </location>
</feature>
<evidence type="ECO:0000313" key="11">
    <source>
        <dbReference type="Proteomes" id="UP000707451"/>
    </source>
</evidence>
<dbReference type="PROSITE" id="PS50016">
    <property type="entry name" value="ZF_PHD_2"/>
    <property type="match status" value="2"/>
</dbReference>
<feature type="compositionally biased region" description="Basic and acidic residues" evidence="8">
    <location>
        <begin position="539"/>
        <end position="549"/>
    </location>
</feature>
<feature type="region of interest" description="Disordered" evidence="8">
    <location>
        <begin position="1"/>
        <end position="148"/>
    </location>
</feature>
<dbReference type="InterPro" id="IPR046341">
    <property type="entry name" value="SET_dom_sf"/>
</dbReference>
<dbReference type="GO" id="GO:0042800">
    <property type="term" value="F:histone H3K4 methyltransferase activity"/>
    <property type="evidence" value="ECO:0007669"/>
    <property type="project" value="TreeGrafter"/>
</dbReference>
<evidence type="ECO:0000256" key="3">
    <source>
        <dbReference type="ARBA" id="ARBA00022833"/>
    </source>
</evidence>
<feature type="compositionally biased region" description="Basic residues" evidence="8">
    <location>
        <begin position="249"/>
        <end position="259"/>
    </location>
</feature>